<evidence type="ECO:0000256" key="4">
    <source>
        <dbReference type="SAM" id="MobiDB-lite"/>
    </source>
</evidence>
<dbReference type="InterPro" id="IPR019775">
    <property type="entry name" value="WD40_repeat_CS"/>
</dbReference>
<dbReference type="Gene3D" id="2.130.10.10">
    <property type="entry name" value="YVTN repeat-like/Quinoprotein amine dehydrogenase"/>
    <property type="match status" value="2"/>
</dbReference>
<evidence type="ECO:0000256" key="1">
    <source>
        <dbReference type="ARBA" id="ARBA00022574"/>
    </source>
</evidence>
<sequence>MAEAESSEAAAARVPDKQSKPRRLKGHKDCTTSCIASRDRPRVIVTSGEDGRVCWFDMRCKDVARLVMDVSVEPVTSLCFKTGNEDMIYASSGTEIKCFDVRLATKEWKPLENYNYNKEEINKVVCNLKSSFLAAADDSGEVKIIDIRQPCLYKTLRAGHTSICNTVQFLPWRSYEVISGGLDSMLLMWDFSKGRSHKVVDFGSLDANSSSAGQCVNPAFVYAIAVPEIDMLDKSDKICAVARGQNGNRRLHLDYSLGGHTAAVSCLEFSLFGERGKFIVSGGNDQLVKVWNWSSYRDLGISDNNDILHSTINVGHKVNSLCTVPADTDNLVVCDTSKVVKVYSVT</sequence>
<evidence type="ECO:0000256" key="3">
    <source>
        <dbReference type="PROSITE-ProRule" id="PRU00221"/>
    </source>
</evidence>
<evidence type="ECO:0000313" key="5">
    <source>
        <dbReference type="EMBL" id="MED6216435.1"/>
    </source>
</evidence>
<evidence type="ECO:0000313" key="6">
    <source>
        <dbReference type="Proteomes" id="UP001341840"/>
    </source>
</evidence>
<keyword evidence="6" id="KW-1185">Reference proteome</keyword>
<keyword evidence="2" id="KW-0677">Repeat</keyword>
<dbReference type="SUPFAM" id="SSF50978">
    <property type="entry name" value="WD40 repeat-like"/>
    <property type="match status" value="1"/>
</dbReference>
<evidence type="ECO:0008006" key="7">
    <source>
        <dbReference type="Google" id="ProtNLM"/>
    </source>
</evidence>
<comment type="caution">
    <text evidence="5">The sequence shown here is derived from an EMBL/GenBank/DDBJ whole genome shotgun (WGS) entry which is preliminary data.</text>
</comment>
<dbReference type="PANTHER" id="PTHR45296">
    <property type="entry name" value="TRANSDUCIN/WD40 REPEAT-LIKE SUPERFAMILY PROTEIN"/>
    <property type="match status" value="1"/>
</dbReference>
<keyword evidence="1 3" id="KW-0853">WD repeat</keyword>
<dbReference type="PANTHER" id="PTHR45296:SF1">
    <property type="entry name" value="TRANSDUCIN_WD40 REPEAT-LIKE SUPERFAMILY PROTEIN"/>
    <property type="match status" value="1"/>
</dbReference>
<reference evidence="5 6" key="1">
    <citation type="journal article" date="2023" name="Plants (Basel)">
        <title>Bridging the Gap: Combining Genomics and Transcriptomics Approaches to Understand Stylosanthes scabra, an Orphan Legume from the Brazilian Caatinga.</title>
        <authorList>
            <person name="Ferreira-Neto J.R.C."/>
            <person name="da Silva M.D."/>
            <person name="Binneck E."/>
            <person name="de Melo N.F."/>
            <person name="da Silva R.H."/>
            <person name="de Melo A.L.T.M."/>
            <person name="Pandolfi V."/>
            <person name="Bustamante F.O."/>
            <person name="Brasileiro-Vidal A.C."/>
            <person name="Benko-Iseppon A.M."/>
        </authorList>
    </citation>
    <scope>NUCLEOTIDE SEQUENCE [LARGE SCALE GENOMIC DNA]</scope>
    <source>
        <tissue evidence="5">Leaves</tissue>
    </source>
</reference>
<name>A0ABU6Z2I4_9FABA</name>
<gene>
    <name evidence="5" type="ORF">PIB30_007779</name>
</gene>
<organism evidence="5 6">
    <name type="scientific">Stylosanthes scabra</name>
    <dbReference type="NCBI Taxonomy" id="79078"/>
    <lineage>
        <taxon>Eukaryota</taxon>
        <taxon>Viridiplantae</taxon>
        <taxon>Streptophyta</taxon>
        <taxon>Embryophyta</taxon>
        <taxon>Tracheophyta</taxon>
        <taxon>Spermatophyta</taxon>
        <taxon>Magnoliopsida</taxon>
        <taxon>eudicotyledons</taxon>
        <taxon>Gunneridae</taxon>
        <taxon>Pentapetalae</taxon>
        <taxon>rosids</taxon>
        <taxon>fabids</taxon>
        <taxon>Fabales</taxon>
        <taxon>Fabaceae</taxon>
        <taxon>Papilionoideae</taxon>
        <taxon>50 kb inversion clade</taxon>
        <taxon>dalbergioids sensu lato</taxon>
        <taxon>Dalbergieae</taxon>
        <taxon>Pterocarpus clade</taxon>
        <taxon>Stylosanthes</taxon>
    </lineage>
</organism>
<dbReference type="EMBL" id="JASCZI010271877">
    <property type="protein sequence ID" value="MED6216435.1"/>
    <property type="molecule type" value="Genomic_DNA"/>
</dbReference>
<dbReference type="InterPro" id="IPR001680">
    <property type="entry name" value="WD40_rpt"/>
</dbReference>
<feature type="repeat" description="WD" evidence="3">
    <location>
        <begin position="257"/>
        <end position="292"/>
    </location>
</feature>
<dbReference type="PROSITE" id="PS50082">
    <property type="entry name" value="WD_REPEATS_2"/>
    <property type="match status" value="2"/>
</dbReference>
<feature type="compositionally biased region" description="Low complexity" evidence="4">
    <location>
        <begin position="1"/>
        <end position="12"/>
    </location>
</feature>
<feature type="repeat" description="WD" evidence="3">
    <location>
        <begin position="157"/>
        <end position="199"/>
    </location>
</feature>
<accession>A0ABU6Z2I4</accession>
<evidence type="ECO:0000256" key="2">
    <source>
        <dbReference type="ARBA" id="ARBA00022737"/>
    </source>
</evidence>
<dbReference type="Proteomes" id="UP001341840">
    <property type="component" value="Unassembled WGS sequence"/>
</dbReference>
<dbReference type="PROSITE" id="PS50294">
    <property type="entry name" value="WD_REPEATS_REGION"/>
    <property type="match status" value="1"/>
</dbReference>
<dbReference type="PROSITE" id="PS00678">
    <property type="entry name" value="WD_REPEATS_1"/>
    <property type="match status" value="1"/>
</dbReference>
<feature type="region of interest" description="Disordered" evidence="4">
    <location>
        <begin position="1"/>
        <end position="27"/>
    </location>
</feature>
<dbReference type="Pfam" id="PF00400">
    <property type="entry name" value="WD40"/>
    <property type="match status" value="3"/>
</dbReference>
<proteinExistence type="predicted"/>
<dbReference type="InterPro" id="IPR015943">
    <property type="entry name" value="WD40/YVTN_repeat-like_dom_sf"/>
</dbReference>
<dbReference type="SMART" id="SM00320">
    <property type="entry name" value="WD40"/>
    <property type="match status" value="6"/>
</dbReference>
<protein>
    <recommendedName>
        <fullName evidence="7">WD repeat-containing protein 53</fullName>
    </recommendedName>
</protein>
<dbReference type="InterPro" id="IPR036322">
    <property type="entry name" value="WD40_repeat_dom_sf"/>
</dbReference>